<feature type="signal peptide" evidence="1">
    <location>
        <begin position="1"/>
        <end position="23"/>
    </location>
</feature>
<dbReference type="InterPro" id="IPR025737">
    <property type="entry name" value="FApF"/>
</dbReference>
<keyword evidence="1" id="KW-0732">Signal</keyword>
<feature type="chain" id="PRO_5022209436" evidence="1">
    <location>
        <begin position="24"/>
        <end position="296"/>
    </location>
</feature>
<comment type="caution">
    <text evidence="2">The sequence shown here is derived from an EMBL/GenBank/DDBJ whole genome shotgun (WGS) entry which is preliminary data.</text>
</comment>
<evidence type="ECO:0000313" key="3">
    <source>
        <dbReference type="Proteomes" id="UP000316905"/>
    </source>
</evidence>
<reference evidence="2 3" key="1">
    <citation type="journal article" date="2015" name="Stand. Genomic Sci.">
        <title>Genomic Encyclopedia of Bacterial and Archaeal Type Strains, Phase III: the genomes of soil and plant-associated and newly described type strains.</title>
        <authorList>
            <person name="Whitman W.B."/>
            <person name="Woyke T."/>
            <person name="Klenk H.P."/>
            <person name="Zhou Y."/>
            <person name="Lilburn T.G."/>
            <person name="Beck B.J."/>
            <person name="De Vos P."/>
            <person name="Vandamme P."/>
            <person name="Eisen J.A."/>
            <person name="Garrity G."/>
            <person name="Hugenholtz P."/>
            <person name="Kyrpides N.C."/>
        </authorList>
    </citation>
    <scope>NUCLEOTIDE SEQUENCE [LARGE SCALE GENOMIC DNA]</scope>
    <source>
        <strain evidence="2 3">CGMCC 1.6858</strain>
    </source>
</reference>
<dbReference type="Proteomes" id="UP000316905">
    <property type="component" value="Unassembled WGS sequence"/>
</dbReference>
<accession>A0A562PLB7</accession>
<dbReference type="AlphaFoldDB" id="A0A562PLB7"/>
<protein>
    <submittedName>
        <fullName evidence="2">Outer membrane putative beta-barrel porin/alpha-amylase</fullName>
    </submittedName>
</protein>
<dbReference type="RefSeq" id="WP_145146057.1">
    <property type="nucleotide sequence ID" value="NZ_VLKY01000039.1"/>
</dbReference>
<sequence>MRISLSYPAALVASFMFSSHARAVDVNAGDYTALPAGTNVALWYQQYSRSDQYHPDNGSTNRAGTSLKSNISIVRLIHFMKVGGITIDPQILLPFGHVYDARISGQSLSSATGLADPIIGATFWLVNQPAAGMSGRYFGITPLIYLPFGSYDKHDALNLGENRFKGDLQLGWIEPLWGKISFELYGDAVFYGHNNDAGNGNQTLKQDPTYQIQTNLRYDFDPTRRVAFGYSAITGGKQFLESDYTGQKTQVQQVRVEYQQMVNRSVQLSAQLTHDTHVDGGFQEDIGINLRALLVF</sequence>
<evidence type="ECO:0000313" key="2">
    <source>
        <dbReference type="EMBL" id="TWI45217.1"/>
    </source>
</evidence>
<dbReference type="OrthoDB" id="191143at2"/>
<gene>
    <name evidence="2" type="ORF">IQ22_04643</name>
</gene>
<evidence type="ECO:0000256" key="1">
    <source>
        <dbReference type="SAM" id="SignalP"/>
    </source>
</evidence>
<dbReference type="Pfam" id="PF13557">
    <property type="entry name" value="Phenol_MetA_deg"/>
    <property type="match status" value="1"/>
</dbReference>
<name>A0A562PLB7_9PSED</name>
<organism evidence="2 3">
    <name type="scientific">Pseudomonas duriflava</name>
    <dbReference type="NCBI Taxonomy" id="459528"/>
    <lineage>
        <taxon>Bacteria</taxon>
        <taxon>Pseudomonadati</taxon>
        <taxon>Pseudomonadota</taxon>
        <taxon>Gammaproteobacteria</taxon>
        <taxon>Pseudomonadales</taxon>
        <taxon>Pseudomonadaceae</taxon>
        <taxon>Pseudomonas</taxon>
    </lineage>
</organism>
<dbReference type="EMBL" id="VLKY01000039">
    <property type="protein sequence ID" value="TWI45217.1"/>
    <property type="molecule type" value="Genomic_DNA"/>
</dbReference>
<keyword evidence="3" id="KW-1185">Reference proteome</keyword>
<proteinExistence type="predicted"/>